<dbReference type="GO" id="GO:0016788">
    <property type="term" value="F:hydrolase activity, acting on ester bonds"/>
    <property type="evidence" value="ECO:0007669"/>
    <property type="project" value="InterPro"/>
</dbReference>
<dbReference type="Pfam" id="PF01026">
    <property type="entry name" value="TatD_DNase"/>
    <property type="match status" value="1"/>
</dbReference>
<dbReference type="SUPFAM" id="SSF51556">
    <property type="entry name" value="Metallo-dependent hydrolases"/>
    <property type="match status" value="1"/>
</dbReference>
<feature type="binding site" evidence="4">
    <location>
        <position position="146"/>
    </location>
    <ligand>
        <name>a divalent metal cation</name>
        <dbReference type="ChEBI" id="CHEBI:60240"/>
        <label>2</label>
    </ligand>
</feature>
<dbReference type="PANTHER" id="PTHR46124:SF2">
    <property type="entry name" value="D-AMINOACYL-TRNA DEACYLASE"/>
    <property type="match status" value="1"/>
</dbReference>
<dbReference type="EMBL" id="CYHF01000005">
    <property type="protein sequence ID" value="CUA97098.1"/>
    <property type="molecule type" value="Genomic_DNA"/>
</dbReference>
<dbReference type="STRING" id="339866.GCA_001418255_01624"/>
<name>A0A0K6I224_9BURK</name>
<dbReference type="FunFam" id="3.20.20.140:FF:000005">
    <property type="entry name" value="TatD family hydrolase"/>
    <property type="match status" value="1"/>
</dbReference>
<proteinExistence type="inferred from homology"/>
<accession>A0A0K6I224</accession>
<protein>
    <submittedName>
        <fullName evidence="5">Tat protein secretion system quality control protein TatD (DNase activity)</fullName>
    </submittedName>
</protein>
<dbReference type="Gene3D" id="3.20.20.140">
    <property type="entry name" value="Metal-dependent hydrolases"/>
    <property type="match status" value="1"/>
</dbReference>
<dbReference type="CDD" id="cd01310">
    <property type="entry name" value="TatD_DNAse"/>
    <property type="match status" value="1"/>
</dbReference>
<dbReference type="PANTHER" id="PTHR46124">
    <property type="entry name" value="D-AMINOACYL-TRNA DEACYLASE"/>
    <property type="match status" value="1"/>
</dbReference>
<evidence type="ECO:0000256" key="4">
    <source>
        <dbReference type="PIRSR" id="PIRSR005902-1"/>
    </source>
</evidence>
<feature type="binding site" evidence="4">
    <location>
        <position position="173"/>
    </location>
    <ligand>
        <name>a divalent metal cation</name>
        <dbReference type="ChEBI" id="CHEBI:60240"/>
        <label>2</label>
    </ligand>
</feature>
<feature type="binding site" evidence="4">
    <location>
        <position position="110"/>
    </location>
    <ligand>
        <name>a divalent metal cation</name>
        <dbReference type="ChEBI" id="CHEBI:60240"/>
        <label>1</label>
    </ligand>
</feature>
<feature type="binding site" evidence="4">
    <location>
        <position position="223"/>
    </location>
    <ligand>
        <name>a divalent metal cation</name>
        <dbReference type="ChEBI" id="CHEBI:60240"/>
        <label>1</label>
    </ligand>
</feature>
<keyword evidence="3" id="KW-0378">Hydrolase</keyword>
<organism evidence="5 6">
    <name type="scientific">Thiomonas bhubaneswarensis</name>
    <dbReference type="NCBI Taxonomy" id="339866"/>
    <lineage>
        <taxon>Bacteria</taxon>
        <taxon>Pseudomonadati</taxon>
        <taxon>Pseudomonadota</taxon>
        <taxon>Betaproteobacteria</taxon>
        <taxon>Burkholderiales</taxon>
        <taxon>Thiomonas</taxon>
    </lineage>
</organism>
<dbReference type="OrthoDB" id="9810005at2"/>
<dbReference type="Proteomes" id="UP000183649">
    <property type="component" value="Unassembled WGS sequence"/>
</dbReference>
<dbReference type="GO" id="GO:0046872">
    <property type="term" value="F:metal ion binding"/>
    <property type="evidence" value="ECO:0007669"/>
    <property type="project" value="UniProtKB-KW"/>
</dbReference>
<dbReference type="InterPro" id="IPR001130">
    <property type="entry name" value="TatD-like"/>
</dbReference>
<evidence type="ECO:0000313" key="5">
    <source>
        <dbReference type="EMBL" id="CUA97098.1"/>
    </source>
</evidence>
<dbReference type="PIRSF" id="PIRSF005902">
    <property type="entry name" value="DNase_TatD"/>
    <property type="match status" value="1"/>
</dbReference>
<feature type="binding site" evidence="4">
    <location>
        <position position="23"/>
    </location>
    <ligand>
        <name>a divalent metal cation</name>
        <dbReference type="ChEBI" id="CHEBI:60240"/>
        <label>1</label>
    </ligand>
</feature>
<dbReference type="InterPro" id="IPR032466">
    <property type="entry name" value="Metal_Hydrolase"/>
</dbReference>
<evidence type="ECO:0000256" key="2">
    <source>
        <dbReference type="ARBA" id="ARBA00022723"/>
    </source>
</evidence>
<keyword evidence="6" id="KW-1185">Reference proteome</keyword>
<keyword evidence="2 4" id="KW-0479">Metal-binding</keyword>
<feature type="binding site" evidence="4">
    <location>
        <position position="21"/>
    </location>
    <ligand>
        <name>a divalent metal cation</name>
        <dbReference type="ChEBI" id="CHEBI:60240"/>
        <label>1</label>
    </ligand>
</feature>
<reference evidence="6" key="1">
    <citation type="submission" date="2015-08" db="EMBL/GenBank/DDBJ databases">
        <authorList>
            <person name="Varghese N."/>
        </authorList>
    </citation>
    <scope>NUCLEOTIDE SEQUENCE [LARGE SCALE GENOMIC DNA]</scope>
    <source>
        <strain evidence="6">DSM 18181</strain>
    </source>
</reference>
<comment type="similarity">
    <text evidence="1">Belongs to the metallo-dependent hydrolases superfamily. TatD-type hydrolase family.</text>
</comment>
<dbReference type="AlphaFoldDB" id="A0A0K6I224"/>
<evidence type="ECO:0000313" key="6">
    <source>
        <dbReference type="Proteomes" id="UP000183649"/>
    </source>
</evidence>
<evidence type="ECO:0000256" key="1">
    <source>
        <dbReference type="ARBA" id="ARBA00009275"/>
    </source>
</evidence>
<gene>
    <name evidence="5" type="ORF">Ga0061069_105118</name>
</gene>
<evidence type="ECO:0000256" key="3">
    <source>
        <dbReference type="ARBA" id="ARBA00022801"/>
    </source>
</evidence>
<sequence length="302" mass="32392">MSLIPRSAPSAPFEPIWVDTHAHLDAGEFEGRGAVAAERARLVGVACGVIPAVEKANFATVQTLARASGWAYALGIHPLYVGRALDTDLDELRQTVERALHDPHFVGIGEIGLDFFVPGLDRERQQHFYAAQLRLARDFDLPVILHVRKSQDALLAGLRRHGFAAGRPAGIAHAFNGSAQQAQGFIDLGFALGFGGAMTFERALNIRRLAATVPDTVPVLETDAPDIPPVWLYRPRAAQQDADVPAEPNTPQQVARIAQTLAELRGWTLPHTAAQTTANALRALPRLAAVLAVAQARSVGGS</sequence>